<evidence type="ECO:0000256" key="19">
    <source>
        <dbReference type="SAM" id="MobiDB-lite"/>
    </source>
</evidence>
<dbReference type="InterPro" id="IPR000719">
    <property type="entry name" value="Prot_kinase_dom"/>
</dbReference>
<comment type="similarity">
    <text evidence="13">Belongs to the protein kinase superfamily. Ser/Thr protein kinase family. CDPK subfamily.</text>
</comment>
<evidence type="ECO:0000256" key="7">
    <source>
        <dbReference type="ARBA" id="ARBA00022723"/>
    </source>
</evidence>
<evidence type="ECO:0000256" key="6">
    <source>
        <dbReference type="ARBA" id="ARBA00022679"/>
    </source>
</evidence>
<evidence type="ECO:0000256" key="3">
    <source>
        <dbReference type="ARBA" id="ARBA00012513"/>
    </source>
</evidence>
<dbReference type="CDD" id="cd05117">
    <property type="entry name" value="STKc_CAMK"/>
    <property type="match status" value="1"/>
</dbReference>
<dbReference type="PROSITE" id="PS00108">
    <property type="entry name" value="PROTEIN_KINASE_ST"/>
    <property type="match status" value="1"/>
</dbReference>
<dbReference type="PROSITE" id="PS50011">
    <property type="entry name" value="PROTEIN_KINASE_DOM"/>
    <property type="match status" value="1"/>
</dbReference>
<evidence type="ECO:0000256" key="1">
    <source>
        <dbReference type="ARBA" id="ARBA00005354"/>
    </source>
</evidence>
<evidence type="ECO:0000256" key="5">
    <source>
        <dbReference type="ARBA" id="ARBA00022553"/>
    </source>
</evidence>
<evidence type="ECO:0000256" key="16">
    <source>
        <dbReference type="ARBA" id="ARBA00058225"/>
    </source>
</evidence>
<comment type="catalytic activity">
    <reaction evidence="14">
        <text>L-threonyl-[protein] + ATP = O-phospho-L-threonyl-[protein] + ADP + H(+)</text>
        <dbReference type="Rhea" id="RHEA:46608"/>
        <dbReference type="Rhea" id="RHEA-COMP:11060"/>
        <dbReference type="Rhea" id="RHEA-COMP:11605"/>
        <dbReference type="ChEBI" id="CHEBI:15378"/>
        <dbReference type="ChEBI" id="CHEBI:30013"/>
        <dbReference type="ChEBI" id="CHEBI:30616"/>
        <dbReference type="ChEBI" id="CHEBI:61977"/>
        <dbReference type="ChEBI" id="CHEBI:456216"/>
        <dbReference type="EC" id="2.7.11.1"/>
    </reaction>
</comment>
<feature type="domain" description="EF-hand" evidence="21">
    <location>
        <begin position="365"/>
        <end position="400"/>
    </location>
</feature>
<comment type="catalytic activity">
    <reaction evidence="15">
        <text>L-seryl-[protein] + ATP = O-phospho-L-seryl-[protein] + ADP + H(+)</text>
        <dbReference type="Rhea" id="RHEA:17989"/>
        <dbReference type="Rhea" id="RHEA-COMP:9863"/>
        <dbReference type="Rhea" id="RHEA-COMP:11604"/>
        <dbReference type="ChEBI" id="CHEBI:15378"/>
        <dbReference type="ChEBI" id="CHEBI:29999"/>
        <dbReference type="ChEBI" id="CHEBI:30616"/>
        <dbReference type="ChEBI" id="CHEBI:83421"/>
        <dbReference type="ChEBI" id="CHEBI:456216"/>
        <dbReference type="EC" id="2.7.11.1"/>
    </reaction>
</comment>
<evidence type="ECO:0000256" key="11">
    <source>
        <dbReference type="ARBA" id="ARBA00022837"/>
    </source>
</evidence>
<keyword evidence="8" id="KW-0677">Repeat</keyword>
<dbReference type="PANTHER" id="PTHR24349">
    <property type="entry name" value="SERINE/THREONINE-PROTEIN KINASE"/>
    <property type="match status" value="1"/>
</dbReference>
<reference evidence="22" key="1">
    <citation type="submission" date="2022-04" db="EMBL/GenBank/DDBJ databases">
        <title>Carnegiea gigantea Genome sequencing and assembly v2.</title>
        <authorList>
            <person name="Copetti D."/>
            <person name="Sanderson M.J."/>
            <person name="Burquez A."/>
            <person name="Wojciechowski M.F."/>
        </authorList>
    </citation>
    <scope>NUCLEOTIDE SEQUENCE</scope>
    <source>
        <strain evidence="22">SGP5-SGP5p</strain>
        <tissue evidence="22">Aerial part</tissue>
    </source>
</reference>
<dbReference type="GO" id="GO:0005509">
    <property type="term" value="F:calcium ion binding"/>
    <property type="evidence" value="ECO:0007669"/>
    <property type="project" value="InterPro"/>
</dbReference>
<keyword evidence="23" id="KW-1185">Reference proteome</keyword>
<dbReference type="Gene3D" id="1.10.510.10">
    <property type="entry name" value="Transferase(Phosphotransferase) domain 1"/>
    <property type="match status" value="1"/>
</dbReference>
<evidence type="ECO:0000256" key="13">
    <source>
        <dbReference type="ARBA" id="ARBA00024334"/>
    </source>
</evidence>
<evidence type="ECO:0000256" key="15">
    <source>
        <dbReference type="ARBA" id="ARBA00048679"/>
    </source>
</evidence>
<gene>
    <name evidence="22" type="ORF">Cgig2_029051</name>
</gene>
<evidence type="ECO:0000313" key="22">
    <source>
        <dbReference type="EMBL" id="KAJ8439791.1"/>
    </source>
</evidence>
<dbReference type="FunFam" id="1.10.510.10:FF:000571">
    <property type="entry name" value="Maternal embryonic leucine zipper kinase"/>
    <property type="match status" value="1"/>
</dbReference>
<dbReference type="OrthoDB" id="40902at2759"/>
<feature type="domain" description="EF-hand" evidence="21">
    <location>
        <begin position="329"/>
        <end position="364"/>
    </location>
</feature>
<keyword evidence="7" id="KW-0479">Metal-binding</keyword>
<keyword evidence="4 18" id="KW-0723">Serine/threonine-protein kinase</keyword>
<dbReference type="SUPFAM" id="SSF47473">
    <property type="entry name" value="EF-hand"/>
    <property type="match status" value="1"/>
</dbReference>
<dbReference type="InterPro" id="IPR011009">
    <property type="entry name" value="Kinase-like_dom_sf"/>
</dbReference>
<comment type="function">
    <text evidence="16">CIPK serine-threonine protein kinases interact with CBL proteins. Binding of a CBL protein to the regulatory NAF domain of CIPK protein lead to the activation of the kinase in a calcium-dependent manner.</text>
</comment>
<evidence type="ECO:0000256" key="9">
    <source>
        <dbReference type="ARBA" id="ARBA00022741"/>
    </source>
</evidence>
<dbReference type="InterPro" id="IPR002048">
    <property type="entry name" value="EF_hand_dom"/>
</dbReference>
<evidence type="ECO:0000256" key="12">
    <source>
        <dbReference type="ARBA" id="ARBA00022840"/>
    </source>
</evidence>
<organism evidence="22 23">
    <name type="scientific">Carnegiea gigantea</name>
    <dbReference type="NCBI Taxonomy" id="171969"/>
    <lineage>
        <taxon>Eukaryota</taxon>
        <taxon>Viridiplantae</taxon>
        <taxon>Streptophyta</taxon>
        <taxon>Embryophyta</taxon>
        <taxon>Tracheophyta</taxon>
        <taxon>Spermatophyta</taxon>
        <taxon>Magnoliopsida</taxon>
        <taxon>eudicotyledons</taxon>
        <taxon>Gunneridae</taxon>
        <taxon>Pentapetalae</taxon>
        <taxon>Caryophyllales</taxon>
        <taxon>Cactineae</taxon>
        <taxon>Cactaceae</taxon>
        <taxon>Cactoideae</taxon>
        <taxon>Echinocereeae</taxon>
        <taxon>Carnegiea</taxon>
    </lineage>
</organism>
<evidence type="ECO:0000256" key="10">
    <source>
        <dbReference type="ARBA" id="ARBA00022777"/>
    </source>
</evidence>
<keyword evidence="6" id="KW-0808">Transferase</keyword>
<evidence type="ECO:0000259" key="21">
    <source>
        <dbReference type="PROSITE" id="PS50222"/>
    </source>
</evidence>
<evidence type="ECO:0000259" key="20">
    <source>
        <dbReference type="PROSITE" id="PS50011"/>
    </source>
</evidence>
<accession>A0A9Q1KBD9</accession>
<evidence type="ECO:0000256" key="18">
    <source>
        <dbReference type="RuleBase" id="RU000304"/>
    </source>
</evidence>
<feature type="domain" description="Protein kinase" evidence="20">
    <location>
        <begin position="78"/>
        <end position="338"/>
    </location>
</feature>
<dbReference type="SMART" id="SM00054">
    <property type="entry name" value="EFh"/>
    <property type="match status" value="4"/>
</dbReference>
<dbReference type="Pfam" id="PF13499">
    <property type="entry name" value="EF-hand_7"/>
    <property type="match status" value="2"/>
</dbReference>
<dbReference type="InterPro" id="IPR017441">
    <property type="entry name" value="Protein_kinase_ATP_BS"/>
</dbReference>
<name>A0A9Q1KBD9_9CARY</name>
<dbReference type="Pfam" id="PF00069">
    <property type="entry name" value="Pkinase"/>
    <property type="match status" value="1"/>
</dbReference>
<dbReference type="PROSITE" id="PS50222">
    <property type="entry name" value="EF_HAND_2"/>
    <property type="match status" value="4"/>
</dbReference>
<dbReference type="PROSITE" id="PS00107">
    <property type="entry name" value="PROTEIN_KINASE_ATP"/>
    <property type="match status" value="1"/>
</dbReference>
<dbReference type="PROSITE" id="PS00018">
    <property type="entry name" value="EF_HAND_1"/>
    <property type="match status" value="4"/>
</dbReference>
<dbReference type="SUPFAM" id="SSF56112">
    <property type="entry name" value="Protein kinase-like (PK-like)"/>
    <property type="match status" value="1"/>
</dbReference>
<comment type="caution">
    <text evidence="22">The sequence shown here is derived from an EMBL/GenBank/DDBJ whole genome shotgun (WGS) entry which is preliminary data.</text>
</comment>
<keyword evidence="10" id="KW-0418">Kinase</keyword>
<feature type="domain" description="EF-hand" evidence="21">
    <location>
        <begin position="437"/>
        <end position="471"/>
    </location>
</feature>
<evidence type="ECO:0000256" key="4">
    <source>
        <dbReference type="ARBA" id="ARBA00022527"/>
    </source>
</evidence>
<dbReference type="EMBL" id="JAKOGI010000207">
    <property type="protein sequence ID" value="KAJ8439791.1"/>
    <property type="molecule type" value="Genomic_DNA"/>
</dbReference>
<dbReference type="FunFam" id="3.30.200.20:FF:000004">
    <property type="entry name" value="Calcium-dependent protein kinase 1"/>
    <property type="match status" value="1"/>
</dbReference>
<dbReference type="FunFam" id="1.10.238.10:FF:000015">
    <property type="entry name" value="Calcium-dependent protein kinase 1"/>
    <property type="match status" value="1"/>
</dbReference>
<dbReference type="SMART" id="SM00220">
    <property type="entry name" value="S_TKc"/>
    <property type="match status" value="1"/>
</dbReference>
<keyword evidence="5" id="KW-0597">Phosphoprotein</keyword>
<dbReference type="InterPro" id="IPR018247">
    <property type="entry name" value="EF_Hand_1_Ca_BS"/>
</dbReference>
<dbReference type="GO" id="GO:0005524">
    <property type="term" value="F:ATP binding"/>
    <property type="evidence" value="ECO:0007669"/>
    <property type="project" value="UniProtKB-UniRule"/>
</dbReference>
<dbReference type="InterPro" id="IPR050205">
    <property type="entry name" value="CDPK_Ser/Thr_kinases"/>
</dbReference>
<dbReference type="Gene3D" id="1.10.238.10">
    <property type="entry name" value="EF-hand"/>
    <property type="match status" value="1"/>
</dbReference>
<dbReference type="InterPro" id="IPR011992">
    <property type="entry name" value="EF-hand-dom_pair"/>
</dbReference>
<keyword evidence="12 17" id="KW-0067">ATP-binding</keyword>
<evidence type="ECO:0000256" key="8">
    <source>
        <dbReference type="ARBA" id="ARBA00022737"/>
    </source>
</evidence>
<feature type="compositionally biased region" description="Pro residues" evidence="19">
    <location>
        <begin position="35"/>
        <end position="52"/>
    </location>
</feature>
<protein>
    <recommendedName>
        <fullName evidence="3">non-specific serine/threonine protein kinase</fullName>
        <ecNumber evidence="3">2.7.11.1</ecNumber>
    </recommendedName>
</protein>
<dbReference type="InterPro" id="IPR008271">
    <property type="entry name" value="Ser/Thr_kinase_AS"/>
</dbReference>
<dbReference type="AlphaFoldDB" id="A0A9Q1KBD9"/>
<keyword evidence="11" id="KW-0106">Calcium</keyword>
<sequence length="477" mass="53768">MGNCCSSDFWCPRNYEIAISSSSSDTSPRTRNRYNPPPMPLPSSKPAQPPQISPSQTPPSTEIGPILNKPYVDITSIYQLDKELGRGQFGITYLCTEKSTGLKYACKSISRFKLKHTKDVEDVKREILIMQHLSGQPNIVEFKGACEDRSNLYVVMELCLGGELFDRIVAKGSFSEKEAAVIFRQIVNVVYVCHFMGVMHRDLKPENFLLASKEPNSPLKITDFGLSVFIEEGKVYKELVGSAYYVAPEVLQRHYGKEVDVWSAGVILYILLSGVPPFYAEHEWLKEGGEASDQPIDSAVLIRMKQFRAMNKFKKLALKVMAEKNISDEEIKGLKELFNNIDTDKSGTITLEELKNGLARLGSRLSEAEIEQLMEAADVDKSGTIDYMEFVTATMHRHRLERDENLLEVFKYFDKDGNGYITRDELRQAMADYGMGDEATIDEILDDVDTDKDGTINFAEFVNMMRKGTTDSDGKPK</sequence>
<dbReference type="Gene3D" id="3.30.200.20">
    <property type="entry name" value="Phosphorylase Kinase, domain 1"/>
    <property type="match status" value="1"/>
</dbReference>
<evidence type="ECO:0000256" key="17">
    <source>
        <dbReference type="PROSITE-ProRule" id="PRU10141"/>
    </source>
</evidence>
<evidence type="ECO:0000256" key="14">
    <source>
        <dbReference type="ARBA" id="ARBA00047899"/>
    </source>
</evidence>
<evidence type="ECO:0000256" key="2">
    <source>
        <dbReference type="ARBA" id="ARBA00006234"/>
    </source>
</evidence>
<feature type="binding site" evidence="17">
    <location>
        <position position="107"/>
    </location>
    <ligand>
        <name>ATP</name>
        <dbReference type="ChEBI" id="CHEBI:30616"/>
    </ligand>
</feature>
<proteinExistence type="inferred from homology"/>
<keyword evidence="9 17" id="KW-0547">Nucleotide-binding</keyword>
<dbReference type="GO" id="GO:0004674">
    <property type="term" value="F:protein serine/threonine kinase activity"/>
    <property type="evidence" value="ECO:0007669"/>
    <property type="project" value="UniProtKB-KW"/>
</dbReference>
<comment type="similarity">
    <text evidence="1">Belongs to the protein kinase superfamily. CAMK Ser/Thr protein kinase family. CaMK subfamily.</text>
</comment>
<feature type="region of interest" description="Disordered" evidence="19">
    <location>
        <begin position="21"/>
        <end position="66"/>
    </location>
</feature>
<dbReference type="Proteomes" id="UP001153076">
    <property type="component" value="Unassembled WGS sequence"/>
</dbReference>
<feature type="domain" description="EF-hand" evidence="21">
    <location>
        <begin position="401"/>
        <end position="436"/>
    </location>
</feature>
<dbReference type="EC" id="2.7.11.1" evidence="3"/>
<comment type="similarity">
    <text evidence="2">Belongs to the protein kinase superfamily. CAMK Ser/Thr protein kinase family. SNF1 subfamily.</text>
</comment>
<evidence type="ECO:0000313" key="23">
    <source>
        <dbReference type="Proteomes" id="UP001153076"/>
    </source>
</evidence>